<evidence type="ECO:0000313" key="2">
    <source>
        <dbReference type="Proteomes" id="UP000682782"/>
    </source>
</evidence>
<evidence type="ECO:0000313" key="1">
    <source>
        <dbReference type="EMBL" id="QUC66057.1"/>
    </source>
</evidence>
<protein>
    <submittedName>
        <fullName evidence="1">ABC transporter ATP-binding protein</fullName>
    </submittedName>
</protein>
<reference evidence="1" key="1">
    <citation type="submission" date="2021-01" db="EMBL/GenBank/DDBJ databases">
        <title>Complete genome sequence of Clostridiales bacterium R-7.</title>
        <authorList>
            <person name="Mahoney-Kurpe S.C."/>
            <person name="Palevich N."/>
            <person name="Koike S."/>
            <person name="Moon C.D."/>
            <person name="Attwood G.T."/>
        </authorList>
    </citation>
    <scope>NUCLEOTIDE SEQUENCE</scope>
    <source>
        <strain evidence="1">R-7</strain>
    </source>
</reference>
<keyword evidence="2" id="KW-1185">Reference proteome</keyword>
<accession>A0AC61MUR0</accession>
<keyword evidence="1" id="KW-0067">ATP-binding</keyword>
<name>A0AC61MUR0_9FIRM</name>
<sequence length="603" mass="64735">MSSKQGKKQNDVAALLQYAGGYRKLTWLGMGLSGVAMVLGMAPYLCIWLVMRELIAVAPDWTQAAGISRYGWLAFAAAVAGIVVYFAALMCTHLAAFRTAANIRKQGMARLMKTPLGFFDANASGLLRNRLDGAAAETETLLAHNLADITGTIAMFVSMLVLMFVFDWRMGAACLLAAVISLAAMSAMMGGKNAKLIADYQKAQDYIGKAGTEYVRGIPVVKIFQQTVYSFRAFRQAIEDYSTKSEKFSCGICSKPQALNLTFTEAAFAFLVPAALLIAPSALEGGNFAGFITNFAFYAVFSAIISTALARIMFMASGMMQATNALARINQVMDAPVLPVTASPRKPKDNTVEFKDVSFTYDGAELPALNHVSFRVNPGETVALVGPSGGGKTTAASLIPRFWDVTSGTVEVGGADVREMDPHVLMNQVAFVFQNNRLFKTSILENVRAARPEASREEVTAALKAAQCDDIIAKLPQGIDTLIGTEGTYLSGGEQQRVALARAILKDAPIVVLDEATAFADPENEVLIQKAFASLTKGRTVIMIAHRLSTVVNADRIIVLDAGQAVESGTHVELVKAGGLYARMWADYNQAASWRISTEGEAM</sequence>
<dbReference type="EMBL" id="CP068393">
    <property type="protein sequence ID" value="QUC66057.1"/>
    <property type="molecule type" value="Genomic_DNA"/>
</dbReference>
<keyword evidence="1" id="KW-0547">Nucleotide-binding</keyword>
<organism evidence="1 2">
    <name type="scientific">Aristaeella hokkaidonensis</name>
    <dbReference type="NCBI Taxonomy" id="3046382"/>
    <lineage>
        <taxon>Bacteria</taxon>
        <taxon>Bacillati</taxon>
        <taxon>Bacillota</taxon>
        <taxon>Clostridia</taxon>
        <taxon>Eubacteriales</taxon>
        <taxon>Aristaeellaceae</taxon>
        <taxon>Aristaeella</taxon>
    </lineage>
</organism>
<dbReference type="Proteomes" id="UP000682782">
    <property type="component" value="Chromosome"/>
</dbReference>
<gene>
    <name evidence="1" type="ORF">JYE49_09265</name>
</gene>
<proteinExistence type="predicted"/>